<dbReference type="InterPro" id="IPR004099">
    <property type="entry name" value="Pyr_nucl-diS_OxRdtase_dimer"/>
</dbReference>
<dbReference type="Gene3D" id="3.30.390.30">
    <property type="match status" value="1"/>
</dbReference>
<evidence type="ECO:0000256" key="5">
    <source>
        <dbReference type="ARBA" id="ARBA00023002"/>
    </source>
</evidence>
<dbReference type="EMBL" id="MIGC01000701">
    <property type="protein sequence ID" value="PHJ24402.1"/>
    <property type="molecule type" value="Genomic_DNA"/>
</dbReference>
<dbReference type="InterPro" id="IPR023753">
    <property type="entry name" value="FAD/NAD-binding_dom"/>
</dbReference>
<evidence type="ECO:0000256" key="3">
    <source>
        <dbReference type="ARBA" id="ARBA00022630"/>
    </source>
</evidence>
<evidence type="ECO:0000256" key="6">
    <source>
        <dbReference type="ARBA" id="ARBA00023027"/>
    </source>
</evidence>
<evidence type="ECO:0000256" key="7">
    <source>
        <dbReference type="ARBA" id="ARBA00023157"/>
    </source>
</evidence>
<dbReference type="GO" id="GO:0004148">
    <property type="term" value="F:dihydrolipoyl dehydrogenase (NADH) activity"/>
    <property type="evidence" value="ECO:0007669"/>
    <property type="project" value="TreeGrafter"/>
</dbReference>
<dbReference type="PRINTS" id="PR00411">
    <property type="entry name" value="PNDRDTASEI"/>
</dbReference>
<feature type="region of interest" description="Disordered" evidence="10">
    <location>
        <begin position="69"/>
        <end position="89"/>
    </location>
</feature>
<proteinExistence type="inferred from homology"/>
<feature type="domain" description="Pyridine nucleotide-disulphide oxidoreductase dimerisation" evidence="11">
    <location>
        <begin position="637"/>
        <end position="748"/>
    </location>
</feature>
<dbReference type="GO" id="GO:0006103">
    <property type="term" value="P:2-oxoglutarate metabolic process"/>
    <property type="evidence" value="ECO:0007669"/>
    <property type="project" value="TreeGrafter"/>
</dbReference>
<dbReference type="GO" id="GO:0045252">
    <property type="term" value="C:oxoglutarate dehydrogenase complex"/>
    <property type="evidence" value="ECO:0007669"/>
    <property type="project" value="TreeGrafter"/>
</dbReference>
<evidence type="ECO:0000313" key="13">
    <source>
        <dbReference type="EMBL" id="PHJ24402.1"/>
    </source>
</evidence>
<dbReference type="GeneID" id="94425165"/>
<dbReference type="RefSeq" id="XP_067926075.1">
    <property type="nucleotide sequence ID" value="XM_068061954.1"/>
</dbReference>
<dbReference type="Gene3D" id="3.50.50.60">
    <property type="entry name" value="FAD/NAD(P)-binding domain"/>
    <property type="match status" value="2"/>
</dbReference>
<dbReference type="VEuPathDB" id="ToxoDB:CSUI_001749"/>
<evidence type="ECO:0000259" key="11">
    <source>
        <dbReference type="Pfam" id="PF02852"/>
    </source>
</evidence>
<sequence>MHTPVNAAEIGCVCYWPQFPRAIRPPELLQSRQSRTNSAALNLGLPQPYETQAKQRQWVPISRRLQDTDTTECEGEVPRSVGRETSTVTPGTFSCQMRFGATKMSREPASFTSGVSAAAVETSSSWTPAMAGRKYRAPFLFSFFVSVVSLLLCSFADGVSTHRSTASDCVSHLHQSGQLPSQTLSFSSVHSPAFVASTVPRHAASSSSFRAVSTLMPSAQAPWTESTQSATADAVIGSRRNGPSPSVSPLFSTSSAKADEQFDVTIIGLGVGGHAAALHAAALGLKTAVVSGGDPGGTCVNRGCVPSKALLATAKRVKMLRNKHHMAAMGLEIGGDGIRVDPRGVSKHATGVVDKVRSGLLGSLASHGIALYDARGKIEKVDGQPRVVLERTPTSPSSLPTSISTKNIILAPGSLPFVPPGVTFDKEQKQVMTSDTCVTLPWLPSEVCIVGSGYIGLEFMDVFTSLGSEVTMVEAGPRLLPGVDKEIAKLAERLLLQQFKERPVKLHTNTLASQVKPVSPHGPVEVELTDAKTKQKKGTLYPDACLIATGRKPNTQNLGLESLGITLKRGGFVPVDACMRVLKHVPEGSEQPEVISGLYCVGDANGEMMLAHAASAQALAAVETIAGRPRTVNLKHIPAACFTSPEIAFVGDSEESASELGAKEGFEVGKSVSHFRANTKAIAEGEGDGLLKVLYRKDNGKILGCHMIGMHASDLIQECTTAIAHGLTVRDLAFTVHTHPTLSEVVDAAWKKAAGMNAH</sequence>
<dbReference type="Pfam" id="PF02852">
    <property type="entry name" value="Pyr_redox_dim"/>
    <property type="match status" value="1"/>
</dbReference>
<evidence type="ECO:0000259" key="12">
    <source>
        <dbReference type="Pfam" id="PF07992"/>
    </source>
</evidence>
<accession>A0A2C6LBD5</accession>
<keyword evidence="3 9" id="KW-0285">Flavoprotein</keyword>
<dbReference type="Proteomes" id="UP000221165">
    <property type="component" value="Unassembled WGS sequence"/>
</dbReference>
<keyword evidence="6" id="KW-0520">NAD</keyword>
<keyword evidence="4 9" id="KW-0274">FAD</keyword>
<comment type="similarity">
    <text evidence="2 9">Belongs to the class-I pyridine nucleotide-disulfide oxidoreductase family.</text>
</comment>
<dbReference type="PRINTS" id="PR00368">
    <property type="entry name" value="FADPNR"/>
</dbReference>
<dbReference type="AlphaFoldDB" id="A0A2C6LBD5"/>
<dbReference type="SUPFAM" id="SSF55424">
    <property type="entry name" value="FAD/NAD-linked reductases, dimerisation (C-terminal) domain"/>
    <property type="match status" value="1"/>
</dbReference>
<evidence type="ECO:0000256" key="4">
    <source>
        <dbReference type="ARBA" id="ARBA00022827"/>
    </source>
</evidence>
<dbReference type="PANTHER" id="PTHR22912:SF151">
    <property type="entry name" value="DIHYDROLIPOYL DEHYDROGENASE, MITOCHONDRIAL"/>
    <property type="match status" value="1"/>
</dbReference>
<evidence type="ECO:0000256" key="8">
    <source>
        <dbReference type="ARBA" id="ARBA00023284"/>
    </source>
</evidence>
<dbReference type="PROSITE" id="PS00076">
    <property type="entry name" value="PYRIDINE_REDOX_1"/>
    <property type="match status" value="1"/>
</dbReference>
<protein>
    <submittedName>
        <fullName evidence="13">Dihydrolipoamide dehydrogenase</fullName>
    </submittedName>
</protein>
<comment type="caution">
    <text evidence="13">The sequence shown here is derived from an EMBL/GenBank/DDBJ whole genome shotgun (WGS) entry which is preliminary data.</text>
</comment>
<keyword evidence="8 9" id="KW-0676">Redox-active center</keyword>
<reference evidence="13 14" key="1">
    <citation type="journal article" date="2017" name="Int. J. Parasitol.">
        <title>The genome of the protozoan parasite Cystoisospora suis and a reverse vaccinology approach to identify vaccine candidates.</title>
        <authorList>
            <person name="Palmieri N."/>
            <person name="Shrestha A."/>
            <person name="Ruttkowski B."/>
            <person name="Beck T."/>
            <person name="Vogl C."/>
            <person name="Tomley F."/>
            <person name="Blake D.P."/>
            <person name="Joachim A."/>
        </authorList>
    </citation>
    <scope>NUCLEOTIDE SEQUENCE [LARGE SCALE GENOMIC DNA]</scope>
    <source>
        <strain evidence="13 14">Wien I</strain>
    </source>
</reference>
<keyword evidence="14" id="KW-1185">Reference proteome</keyword>
<dbReference type="InterPro" id="IPR012999">
    <property type="entry name" value="Pyr_OxRdtase_I_AS"/>
</dbReference>
<dbReference type="PANTHER" id="PTHR22912">
    <property type="entry name" value="DISULFIDE OXIDOREDUCTASE"/>
    <property type="match status" value="1"/>
</dbReference>
<dbReference type="InterPro" id="IPR050151">
    <property type="entry name" value="Class-I_Pyr_Nuc-Dis_Oxidored"/>
</dbReference>
<feature type="domain" description="FAD/NAD(P)-binding" evidence="12">
    <location>
        <begin position="262"/>
        <end position="618"/>
    </location>
</feature>
<dbReference type="OrthoDB" id="361797at2759"/>
<name>A0A2C6LBD5_9APIC</name>
<evidence type="ECO:0000256" key="10">
    <source>
        <dbReference type="SAM" id="MobiDB-lite"/>
    </source>
</evidence>
<organism evidence="13 14">
    <name type="scientific">Cystoisospora suis</name>
    <dbReference type="NCBI Taxonomy" id="483139"/>
    <lineage>
        <taxon>Eukaryota</taxon>
        <taxon>Sar</taxon>
        <taxon>Alveolata</taxon>
        <taxon>Apicomplexa</taxon>
        <taxon>Conoidasida</taxon>
        <taxon>Coccidia</taxon>
        <taxon>Eucoccidiorida</taxon>
        <taxon>Eimeriorina</taxon>
        <taxon>Sarcocystidae</taxon>
        <taxon>Cystoisospora</taxon>
    </lineage>
</organism>
<dbReference type="GO" id="GO:0050660">
    <property type="term" value="F:flavin adenine dinucleotide binding"/>
    <property type="evidence" value="ECO:0007669"/>
    <property type="project" value="TreeGrafter"/>
</dbReference>
<dbReference type="GO" id="GO:0005739">
    <property type="term" value="C:mitochondrion"/>
    <property type="evidence" value="ECO:0007669"/>
    <property type="project" value="TreeGrafter"/>
</dbReference>
<comment type="cofactor">
    <cofactor evidence="1">
        <name>FAD</name>
        <dbReference type="ChEBI" id="CHEBI:57692"/>
    </cofactor>
</comment>
<dbReference type="InterPro" id="IPR016156">
    <property type="entry name" value="FAD/NAD-linked_Rdtase_dimer_sf"/>
</dbReference>
<keyword evidence="7" id="KW-1015">Disulfide bond</keyword>
<gene>
    <name evidence="13" type="ORF">CSUI_001749</name>
</gene>
<evidence type="ECO:0000256" key="9">
    <source>
        <dbReference type="RuleBase" id="RU003691"/>
    </source>
</evidence>
<dbReference type="Pfam" id="PF07992">
    <property type="entry name" value="Pyr_redox_2"/>
    <property type="match status" value="1"/>
</dbReference>
<keyword evidence="5 9" id="KW-0560">Oxidoreductase</keyword>
<dbReference type="FunFam" id="3.30.390.30:FF:000001">
    <property type="entry name" value="Dihydrolipoyl dehydrogenase"/>
    <property type="match status" value="1"/>
</dbReference>
<dbReference type="SUPFAM" id="SSF51905">
    <property type="entry name" value="FAD/NAD(P)-binding domain"/>
    <property type="match status" value="1"/>
</dbReference>
<evidence type="ECO:0000313" key="14">
    <source>
        <dbReference type="Proteomes" id="UP000221165"/>
    </source>
</evidence>
<evidence type="ECO:0000256" key="2">
    <source>
        <dbReference type="ARBA" id="ARBA00007532"/>
    </source>
</evidence>
<dbReference type="InterPro" id="IPR036188">
    <property type="entry name" value="FAD/NAD-bd_sf"/>
</dbReference>
<evidence type="ECO:0000256" key="1">
    <source>
        <dbReference type="ARBA" id="ARBA00001974"/>
    </source>
</evidence>